<feature type="compositionally biased region" description="Pro residues" evidence="15">
    <location>
        <begin position="288"/>
        <end position="299"/>
    </location>
</feature>
<keyword evidence="4 14" id="KW-0489">Methyltransferase</keyword>
<dbReference type="EMBL" id="JBBXJM010000001">
    <property type="protein sequence ID" value="KAL1413412.1"/>
    <property type="molecule type" value="Genomic_DNA"/>
</dbReference>
<name>A0ABR3QFH6_9TREE</name>
<dbReference type="InterPro" id="IPR025789">
    <property type="entry name" value="DOT1_dom"/>
</dbReference>
<keyword evidence="10 14" id="KW-0804">Transcription</keyword>
<accession>A0ABR3QFH6</accession>
<evidence type="ECO:0000256" key="5">
    <source>
        <dbReference type="ARBA" id="ARBA00022679"/>
    </source>
</evidence>
<dbReference type="PANTHER" id="PTHR21451:SF0">
    <property type="entry name" value="HISTONE-LYSINE N-METHYLTRANSFERASE, H3 LYSINE-79 SPECIFIC"/>
    <property type="match status" value="1"/>
</dbReference>
<evidence type="ECO:0000256" key="11">
    <source>
        <dbReference type="ARBA" id="ARBA00023242"/>
    </source>
</evidence>
<dbReference type="GeneID" id="95982221"/>
<dbReference type="InterPro" id="IPR029063">
    <property type="entry name" value="SAM-dependent_MTases_sf"/>
</dbReference>
<protein>
    <recommendedName>
        <fullName evidence="3 14">Histone-lysine N-methyltransferase, H3 lysine-79 specific</fullName>
        <ecNumber evidence="2 14">2.1.1.360</ecNumber>
    </recommendedName>
    <alternativeName>
        <fullName evidence="12 14">Histone H3-K79 methyltransferase</fullName>
    </alternativeName>
</protein>
<dbReference type="SUPFAM" id="SSF53335">
    <property type="entry name" value="S-adenosyl-L-methionine-dependent methyltransferases"/>
    <property type="match status" value="1"/>
</dbReference>
<dbReference type="Pfam" id="PF08123">
    <property type="entry name" value="DOT1"/>
    <property type="match status" value="1"/>
</dbReference>
<dbReference type="PIRSF" id="PIRSF017570">
    <property type="entry name" value="Histone_H3-K79_MeTrfase"/>
    <property type="match status" value="1"/>
</dbReference>
<feature type="region of interest" description="Disordered" evidence="15">
    <location>
        <begin position="22"/>
        <end position="145"/>
    </location>
</feature>
<dbReference type="EC" id="2.1.1.360" evidence="2 14"/>
<dbReference type="Gene3D" id="3.40.50.150">
    <property type="entry name" value="Vaccinia Virus protein VP39"/>
    <property type="match status" value="1"/>
</dbReference>
<evidence type="ECO:0000256" key="4">
    <source>
        <dbReference type="ARBA" id="ARBA00022603"/>
    </source>
</evidence>
<dbReference type="GO" id="GO:0140999">
    <property type="term" value="F:histone H3K4 trimethyltransferase activity"/>
    <property type="evidence" value="ECO:0007669"/>
    <property type="project" value="UniProtKB-EC"/>
</dbReference>
<feature type="domain" description="DOT1" evidence="16">
    <location>
        <begin position="268"/>
        <end position="599"/>
    </location>
</feature>
<keyword evidence="18" id="KW-1185">Reference proteome</keyword>
<evidence type="ECO:0000256" key="6">
    <source>
        <dbReference type="ARBA" id="ARBA00022691"/>
    </source>
</evidence>
<evidence type="ECO:0000256" key="1">
    <source>
        <dbReference type="ARBA" id="ARBA00004123"/>
    </source>
</evidence>
<gene>
    <name evidence="17" type="primary">DOT1</name>
    <name evidence="17" type="ORF">Q8F55_001178</name>
</gene>
<comment type="catalytic activity">
    <reaction evidence="13 14">
        <text>L-lysyl(79)-[histone H3] + 3 S-adenosyl-L-methionine = N(6),N(6),N(6)-trimethyl-L-lysyl(79)-[histone H3] + 3 S-adenosyl-L-homocysteine + 3 H(+)</text>
        <dbReference type="Rhea" id="RHEA:60328"/>
        <dbReference type="Rhea" id="RHEA-COMP:15549"/>
        <dbReference type="Rhea" id="RHEA-COMP:15552"/>
        <dbReference type="ChEBI" id="CHEBI:15378"/>
        <dbReference type="ChEBI" id="CHEBI:29969"/>
        <dbReference type="ChEBI" id="CHEBI:57856"/>
        <dbReference type="ChEBI" id="CHEBI:59789"/>
        <dbReference type="ChEBI" id="CHEBI:61961"/>
        <dbReference type="EC" id="2.1.1.360"/>
    </reaction>
</comment>
<keyword evidence="5 14" id="KW-0808">Transferase</keyword>
<evidence type="ECO:0000256" key="13">
    <source>
        <dbReference type="ARBA" id="ARBA00047770"/>
    </source>
</evidence>
<evidence type="ECO:0000313" key="17">
    <source>
        <dbReference type="EMBL" id="KAL1413412.1"/>
    </source>
</evidence>
<comment type="function">
    <text evidence="14">Histone methyltransferase that specifically trimethylates histone H3 to form H3K79me3. This methylation is required for telomere silencing and for the pachytene checkpoint during the meiotic cell cycle by allowing the recruitment of RAD9 to double strand breaks. Nucleosomes are preferred as substrate compared to free histone.</text>
</comment>
<dbReference type="PROSITE" id="PS51569">
    <property type="entry name" value="DOT1"/>
    <property type="match status" value="1"/>
</dbReference>
<evidence type="ECO:0000256" key="15">
    <source>
        <dbReference type="SAM" id="MobiDB-lite"/>
    </source>
</evidence>
<dbReference type="CDD" id="cd02440">
    <property type="entry name" value="AdoMet_MTases"/>
    <property type="match status" value="1"/>
</dbReference>
<evidence type="ECO:0000256" key="10">
    <source>
        <dbReference type="ARBA" id="ARBA00023163"/>
    </source>
</evidence>
<dbReference type="GO" id="GO:0032259">
    <property type="term" value="P:methylation"/>
    <property type="evidence" value="ECO:0007669"/>
    <property type="project" value="UniProtKB-KW"/>
</dbReference>
<evidence type="ECO:0000259" key="16">
    <source>
        <dbReference type="PROSITE" id="PS51569"/>
    </source>
</evidence>
<reference evidence="17 18" key="1">
    <citation type="submission" date="2023-08" db="EMBL/GenBank/DDBJ databases">
        <title>Annotated Genome Sequence of Vanrija albida AlHP1.</title>
        <authorList>
            <person name="Herzog R."/>
        </authorList>
    </citation>
    <scope>NUCLEOTIDE SEQUENCE [LARGE SCALE GENOMIC DNA]</scope>
    <source>
        <strain evidence="17 18">AlHP1</strain>
    </source>
</reference>
<evidence type="ECO:0000256" key="12">
    <source>
        <dbReference type="ARBA" id="ARBA00029821"/>
    </source>
</evidence>
<comment type="similarity">
    <text evidence="14">Belongs to the class I-like SAM-binding methyltransferase superfamily. DOT1 family.</text>
</comment>
<comment type="subcellular location">
    <subcellularLocation>
        <location evidence="1 14">Nucleus</location>
    </subcellularLocation>
</comment>
<comment type="caution">
    <text evidence="17">The sequence shown here is derived from an EMBL/GenBank/DDBJ whole genome shotgun (WGS) entry which is preliminary data.</text>
</comment>
<keyword evidence="11 14" id="KW-0539">Nucleus</keyword>
<proteinExistence type="inferred from homology"/>
<evidence type="ECO:0000256" key="8">
    <source>
        <dbReference type="ARBA" id="ARBA00022853"/>
    </source>
</evidence>
<organism evidence="17 18">
    <name type="scientific">Vanrija albida</name>
    <dbReference type="NCBI Taxonomy" id="181172"/>
    <lineage>
        <taxon>Eukaryota</taxon>
        <taxon>Fungi</taxon>
        <taxon>Dikarya</taxon>
        <taxon>Basidiomycota</taxon>
        <taxon>Agaricomycotina</taxon>
        <taxon>Tremellomycetes</taxon>
        <taxon>Trichosporonales</taxon>
        <taxon>Trichosporonaceae</taxon>
        <taxon>Vanrija</taxon>
    </lineage>
</organism>
<keyword evidence="8 14" id="KW-0156">Chromatin regulator</keyword>
<feature type="compositionally biased region" description="Low complexity" evidence="15">
    <location>
        <begin position="79"/>
        <end position="91"/>
    </location>
</feature>
<evidence type="ECO:0000256" key="3">
    <source>
        <dbReference type="ARBA" id="ARBA00020987"/>
    </source>
</evidence>
<evidence type="ECO:0000256" key="14">
    <source>
        <dbReference type="PIRNR" id="PIRNR017570"/>
    </source>
</evidence>
<feature type="compositionally biased region" description="Low complexity" evidence="15">
    <location>
        <begin position="28"/>
        <end position="37"/>
    </location>
</feature>
<dbReference type="InterPro" id="IPR030445">
    <property type="entry name" value="H3-K79_meTrfase"/>
</dbReference>
<keyword evidence="6 14" id="KW-0949">S-adenosyl-L-methionine</keyword>
<feature type="region of interest" description="Disordered" evidence="15">
    <location>
        <begin position="272"/>
        <end position="299"/>
    </location>
</feature>
<evidence type="ECO:0000256" key="2">
    <source>
        <dbReference type="ARBA" id="ARBA00012190"/>
    </source>
</evidence>
<evidence type="ECO:0000256" key="7">
    <source>
        <dbReference type="ARBA" id="ARBA00022737"/>
    </source>
</evidence>
<dbReference type="Proteomes" id="UP001565368">
    <property type="component" value="Unassembled WGS sequence"/>
</dbReference>
<evidence type="ECO:0000313" key="18">
    <source>
        <dbReference type="Proteomes" id="UP001565368"/>
    </source>
</evidence>
<dbReference type="Gene3D" id="1.10.260.170">
    <property type="match status" value="1"/>
</dbReference>
<sequence length="605" mass="66145">MQSFFSSSAKPARPALVSTVTVKKKVVPKPGSSSSGSRPGPLITKASSASMLSKPKAPSSSGSTHRPSPGLKPASSALSPRSPHSGSGSPAARRRKPTAPQRVLPESSDDESSDDALAPKRRRVNGTAASASTPDAAGEGDVGRSVFCPSRVDERGEWGRGYAGFVPCEHAVRGTVSGWAGGSKEGKEGEREKYQSYFPQEGFENAEPVPTVELRYPSGAKEKFVLLTPISAREYNPMSELRSALRFILKHYIPPSHAHIFGSLDATDDIGSSVPSRVHSPAPGSLTTPPPDGMSPLPPHTPRETIGDALRRALAPNRRDGPGLLKAVERLNSSLEEIASDGTMAAWLSSPQYRMSRRDWSEFVEFVHDQSYSRVVAPFSDQLEHHPKHPDEVAAAISEKEDAYGELRHNFMAKVMEQTDLGPDSVFVDLGSGVGNCVVQAALQAGSRSYGFELLPVPSRCARLQLRECQRRWAMWCLDGNTVAEVHEGDFRRHPSVVKSLRDADVVLVNNEVFPSSLNHELTDLFLELKEGATIVSLKPFVPDGFRLNDGNYNSFAAILRQTSHTYYSGWVSWKADSGKYYVQVVDRSIRARYDEEQNQRRRRD</sequence>
<dbReference type="RefSeq" id="XP_069213356.1">
    <property type="nucleotide sequence ID" value="XM_069349812.1"/>
</dbReference>
<dbReference type="PANTHER" id="PTHR21451">
    <property type="entry name" value="HISTONE H3 METHYLTRANSFERASE"/>
    <property type="match status" value="1"/>
</dbReference>
<dbReference type="InterPro" id="IPR021162">
    <property type="entry name" value="Dot1"/>
</dbReference>
<evidence type="ECO:0000256" key="9">
    <source>
        <dbReference type="ARBA" id="ARBA00023015"/>
    </source>
</evidence>
<keyword evidence="9 14" id="KW-0805">Transcription regulation</keyword>
<keyword evidence="7" id="KW-0677">Repeat</keyword>